<dbReference type="Pfam" id="PF02872">
    <property type="entry name" value="5_nucleotid_C"/>
    <property type="match status" value="1"/>
</dbReference>
<dbReference type="CDD" id="cd10283">
    <property type="entry name" value="MnuA_DNase1-like"/>
    <property type="match status" value="1"/>
</dbReference>
<dbReference type="Gene3D" id="3.60.21.10">
    <property type="match status" value="1"/>
</dbReference>
<accession>A0ABD4T489</accession>
<dbReference type="InterPro" id="IPR036691">
    <property type="entry name" value="Endo/exonu/phosph_ase_sf"/>
</dbReference>
<dbReference type="InterPro" id="IPR036907">
    <property type="entry name" value="5'-Nucleotdase_C_sf"/>
</dbReference>
<comment type="caution">
    <text evidence="3">The sequence shown here is derived from an EMBL/GenBank/DDBJ whole genome shotgun (WGS) entry which is preliminary data.</text>
</comment>
<dbReference type="Proteomes" id="UP000031561">
    <property type="component" value="Unassembled WGS sequence"/>
</dbReference>
<dbReference type="CDD" id="cd04486">
    <property type="entry name" value="YhcR_OBF_like"/>
    <property type="match status" value="1"/>
</dbReference>
<proteinExistence type="predicted"/>
<keyword evidence="4" id="KW-1185">Reference proteome</keyword>
<evidence type="ECO:0000259" key="1">
    <source>
        <dbReference type="Pfam" id="PF02872"/>
    </source>
</evidence>
<dbReference type="PANTHER" id="PTHR42834">
    <property type="entry name" value="ENDONUCLEASE/EXONUCLEASE/PHOSPHATASE FAMILY PROTEIN (AFU_ORTHOLOGUE AFUA_3G09210)"/>
    <property type="match status" value="1"/>
</dbReference>
<protein>
    <submittedName>
        <fullName evidence="3">5'-nucleotidase C-terminal domain-containing protein</fullName>
    </submittedName>
</protein>
<dbReference type="InterPro" id="IPR005135">
    <property type="entry name" value="Endo/exonuclease/phosphatase"/>
</dbReference>
<dbReference type="SUPFAM" id="SSF56300">
    <property type="entry name" value="Metallo-dependent phosphatases"/>
    <property type="match status" value="1"/>
</dbReference>
<dbReference type="PANTHER" id="PTHR42834:SF1">
    <property type="entry name" value="ENDONUCLEASE_EXONUCLEASE_PHOSPHATASE FAMILY PROTEIN (AFU_ORTHOLOGUE AFUA_3G09210)"/>
    <property type="match status" value="1"/>
</dbReference>
<dbReference type="InterPro" id="IPR029052">
    <property type="entry name" value="Metallo-depent_PP-like"/>
</dbReference>
<dbReference type="SUPFAM" id="SSF56219">
    <property type="entry name" value="DNase I-like"/>
    <property type="match status" value="1"/>
</dbReference>
<dbReference type="EMBL" id="JTHE03000060">
    <property type="protein sequence ID" value="MCM1983246.1"/>
    <property type="molecule type" value="Genomic_DNA"/>
</dbReference>
<feature type="domain" description="Endonuclease/exonuclease/phosphatase" evidence="2">
    <location>
        <begin position="458"/>
        <end position="752"/>
    </location>
</feature>
<dbReference type="SUPFAM" id="SSF55816">
    <property type="entry name" value="5'-nucleotidase (syn. UDP-sugar hydrolase), C-terminal domain"/>
    <property type="match status" value="1"/>
</dbReference>
<sequence length="1680" mass="176058">MINEVLGSTTGTDIEYIELFGTPGESLGGLSIIVIESDAGSSLGAIDFRLDLGPNAKIGANGFFLIGTDTVVGAYGVTPNLIIPPNSIENSSYTIALAETRSITDTWVTGDEVVFDALGVTDGGVEDTVFFNAPVIGPDGTFLPAGGRRRVDGVDTDTAADWVISDFNLGPDNTPTAANSDNGGGNGGNLTPIYEIQGAGHTSPWVGQSVTTTGIVTAVDHNGFYLQDATGDSNIATSDAIFVFTGSTPGVGIGDALEVTGLVSEFFPGGQATGNLSTTQISGNPTVTVLSSGHSLPATTIIGSGGRIVPNANIDDDAFASFDPETDGIDYFESLEAMLVTAEDLVAVSSTNRFGEIFAVANQGAFATGISDRGTLNIAPDDFNPERIQIDTDPEVSGFEVPGVNTGDILGDVTGVIGYDFGNFQIIPTLDFRANVQSVGLQAESTNLLGSANQLTVASYNVLNLDPNDDPSETQADADIANGRFEAIAQHIISNLGIPDIIGLQEIQDNSGGTDNGITAADVTLQTLVEVIAAAGGPQYEFIDNPFITNNASGGQPGANIRTAFLYNPGRVNLVPGSVQTIGSQTAGGAFADARLPLVADFTFNGETVTILNNHFSSKGGSAPIFGVQQPFEVRQEDLTVNGSLNERQAQSAEIQSFVSGLLTTAPHANVVVLGDLNEFEFVSPVTGLESAGLTNLTHTLPENERYTFNFQGNSQSLDHILVSNSLSAGAEFDIVHVNSEFVDTNTRASDHDPLVARFTVASPPSSTFTLELLHIADQEAAVAAIQDAPRLSAVLNALRGQDLGNDGLADNTLTLSSGDAFIPGLFFNASAPVFGSAGIADIQIQNELGIQAIALGNHEFDFGTGVLAGLISGSAPGTILDADFAGANFPYLSTNLNFAPNDNLAPLEVSGGQAPQAGTVTSSVIIDVNGEDIGVVGATTPTLASISSPGTVGITPTPFATNPTPEQLDALAAEIQLEVDALAEKGLNKIVLLAHMQQLDIERELAARLVNVDIIVGGGSNTRLFDENDRVRAGDSNQGQYPEFITNGGGTQTALVNTDGSYKYVGRLVLDFDSEGNIIPDSYDPNVSGAYATDDQGVADLNAEGLVDPEIQQIVDAIEAQILSAESNVFGISNVFLNGNRTGTTDPTNPDGVRTQETNLGNLTADANLQEAQALDPTVVVSIKNGGGIRASIGRTVVPAGGTEFVRLPNEAVVDSQGNVIKPEGGISQNDIQTVLAFNNGLSLLTLTKTELIALLEHGVGNIGAGAFPQIAGVKFSYDPDFAVGDRILNAGLFDENDTLIAELVRNGEIVGDATEEFRIVTLDFLAAPRFDENGNYLGGGDGYPFPNLNTDPNVGEVGDPAVVARVNLVSLVDAGTPTGDATFANNGTEQDALAEYLFDNFRTTPFDDLDTGRNLDDRIQNLNFRDDAVLPDEVISVLDIGLFDAKTDTLITLLTEGTIINKSAIAGRDVTIAAFIPVDSPFFGQVGSVRLDLNQGQLIQRENTEPYALFGDARGNLRGRTNFLTTGPNTVELDLFSRKGLRGDLLETVSRTFTVVDNLAPDITVGLFDADSDTLIQTLKEGDVIDVDPGQNLTIAASVDSGSTFFGQVESVFLSLNDGQFTRIENVEPYALFGDRSGNFRVGAGLPFGENEITFDLFSRNRLRGELLDTITRTFSLV</sequence>
<evidence type="ECO:0000313" key="3">
    <source>
        <dbReference type="EMBL" id="MCM1983246.1"/>
    </source>
</evidence>
<gene>
    <name evidence="3" type="ORF">QQ91_0010495</name>
</gene>
<dbReference type="RefSeq" id="WP_250833328.1">
    <property type="nucleotide sequence ID" value="NZ_JTHE03000060.1"/>
</dbReference>
<reference evidence="3 4" key="1">
    <citation type="journal article" date="2015" name="Genome Announc.">
        <title>Draft Genome Sequence of Filamentous Marine Cyanobacterium Lyngbya confervoides Strain BDU141951.</title>
        <authorList>
            <person name="Chandrababunaidu M.M."/>
            <person name="Sen D."/>
            <person name="Tripathy S."/>
        </authorList>
    </citation>
    <scope>NUCLEOTIDE SEQUENCE [LARGE SCALE GENOMIC DNA]</scope>
    <source>
        <strain evidence="3 4">BDU141951</strain>
    </source>
</reference>
<evidence type="ECO:0000313" key="4">
    <source>
        <dbReference type="Proteomes" id="UP000031561"/>
    </source>
</evidence>
<dbReference type="Gene3D" id="3.60.10.10">
    <property type="entry name" value="Endonuclease/exonuclease/phosphatase"/>
    <property type="match status" value="1"/>
</dbReference>
<dbReference type="InterPro" id="IPR008334">
    <property type="entry name" value="5'-Nucleotdase_C"/>
</dbReference>
<evidence type="ECO:0000259" key="2">
    <source>
        <dbReference type="Pfam" id="PF03372"/>
    </source>
</evidence>
<feature type="domain" description="5'-Nucleotidase C-terminal" evidence="1">
    <location>
        <begin position="1154"/>
        <end position="1328"/>
    </location>
</feature>
<organism evidence="3 4">
    <name type="scientific">Lyngbya confervoides BDU141951</name>
    <dbReference type="NCBI Taxonomy" id="1574623"/>
    <lineage>
        <taxon>Bacteria</taxon>
        <taxon>Bacillati</taxon>
        <taxon>Cyanobacteriota</taxon>
        <taxon>Cyanophyceae</taxon>
        <taxon>Oscillatoriophycideae</taxon>
        <taxon>Oscillatoriales</taxon>
        <taxon>Microcoleaceae</taxon>
        <taxon>Lyngbya</taxon>
    </lineage>
</organism>
<dbReference type="Pfam" id="PF03372">
    <property type="entry name" value="Exo_endo_phos"/>
    <property type="match status" value="1"/>
</dbReference>
<dbReference type="Gene3D" id="3.90.780.10">
    <property type="entry name" value="5'-Nucleotidase, C-terminal domain"/>
    <property type="match status" value="1"/>
</dbReference>
<name>A0ABD4T489_9CYAN</name>